<gene>
    <name evidence="1" type="ORF">A4R26_10045</name>
</gene>
<protein>
    <submittedName>
        <fullName evidence="1">Uncharacterized protein</fullName>
    </submittedName>
</protein>
<evidence type="ECO:0000313" key="1">
    <source>
        <dbReference type="EMBL" id="OQP45815.1"/>
    </source>
</evidence>
<name>A0A1V9EIV4_9BACT</name>
<dbReference type="EMBL" id="LWBP01000254">
    <property type="protein sequence ID" value="OQP45815.1"/>
    <property type="molecule type" value="Genomic_DNA"/>
</dbReference>
<dbReference type="AlphaFoldDB" id="A0A1V9EIV4"/>
<sequence>MRYRLQGTGYRAMKPDCQTITYLAHLHICHPIIAKPELKTPVTGNPVTFNSLETTFANKQLKFAAL</sequence>
<comment type="caution">
    <text evidence="1">The sequence shown here is derived from an EMBL/GenBank/DDBJ whole genome shotgun (WGS) entry which is preliminary data.</text>
</comment>
<dbReference type="Proteomes" id="UP000192276">
    <property type="component" value="Unassembled WGS sequence"/>
</dbReference>
<dbReference type="STRING" id="550983.A4R26_10045"/>
<organism evidence="1 2">
    <name type="scientific">Niastella populi</name>
    <dbReference type="NCBI Taxonomy" id="550983"/>
    <lineage>
        <taxon>Bacteria</taxon>
        <taxon>Pseudomonadati</taxon>
        <taxon>Bacteroidota</taxon>
        <taxon>Chitinophagia</taxon>
        <taxon>Chitinophagales</taxon>
        <taxon>Chitinophagaceae</taxon>
        <taxon>Niastella</taxon>
    </lineage>
</organism>
<proteinExistence type="predicted"/>
<reference evidence="2" key="1">
    <citation type="submission" date="2016-04" db="EMBL/GenBank/DDBJ databases">
        <authorList>
            <person name="Chen L."/>
            <person name="Zhuang W."/>
            <person name="Wang G."/>
        </authorList>
    </citation>
    <scope>NUCLEOTIDE SEQUENCE [LARGE SCALE GENOMIC DNA]</scope>
    <source>
        <strain evidence="2">208</strain>
    </source>
</reference>
<accession>A0A1V9EIV4</accession>
<evidence type="ECO:0000313" key="2">
    <source>
        <dbReference type="Proteomes" id="UP000192276"/>
    </source>
</evidence>
<keyword evidence="2" id="KW-1185">Reference proteome</keyword>